<keyword evidence="2" id="KW-1185">Reference proteome</keyword>
<dbReference type="AlphaFoldDB" id="A0AA39HMA8"/>
<evidence type="ECO:0000313" key="1">
    <source>
        <dbReference type="EMBL" id="KAK0408488.1"/>
    </source>
</evidence>
<name>A0AA39HMA8_9BILA</name>
<dbReference type="EMBL" id="JAUCMV010000003">
    <property type="protein sequence ID" value="KAK0408488.1"/>
    <property type="molecule type" value="Genomic_DNA"/>
</dbReference>
<dbReference type="Proteomes" id="UP001175271">
    <property type="component" value="Unassembled WGS sequence"/>
</dbReference>
<evidence type="ECO:0000313" key="2">
    <source>
        <dbReference type="Proteomes" id="UP001175271"/>
    </source>
</evidence>
<reference evidence="1" key="1">
    <citation type="submission" date="2023-06" db="EMBL/GenBank/DDBJ databases">
        <title>Genomic analysis of the entomopathogenic nematode Steinernema hermaphroditum.</title>
        <authorList>
            <person name="Schwarz E.M."/>
            <person name="Heppert J.K."/>
            <person name="Baniya A."/>
            <person name="Schwartz H.T."/>
            <person name="Tan C.-H."/>
            <person name="Antoshechkin I."/>
            <person name="Sternberg P.W."/>
            <person name="Goodrich-Blair H."/>
            <person name="Dillman A.R."/>
        </authorList>
    </citation>
    <scope>NUCLEOTIDE SEQUENCE</scope>
    <source>
        <strain evidence="1">PS9179</strain>
        <tissue evidence="1">Whole animal</tissue>
    </source>
</reference>
<sequence length="122" mass="13957">MVLSEPLTMAAKNANLDLDDFEIIDDTRLVVKDGEKRTMTQLDIESMLIEMETHQRSLLRSLPQAKERLEARKGRLGPKEYVLLHMYSDGEDVTCELLLVNGKVLVSDLQAIKRSILTLYHM</sequence>
<accession>A0AA39HMA8</accession>
<protein>
    <submittedName>
        <fullName evidence="1">Uncharacterized protein</fullName>
    </submittedName>
</protein>
<organism evidence="1 2">
    <name type="scientific">Steinernema hermaphroditum</name>
    <dbReference type="NCBI Taxonomy" id="289476"/>
    <lineage>
        <taxon>Eukaryota</taxon>
        <taxon>Metazoa</taxon>
        <taxon>Ecdysozoa</taxon>
        <taxon>Nematoda</taxon>
        <taxon>Chromadorea</taxon>
        <taxon>Rhabditida</taxon>
        <taxon>Tylenchina</taxon>
        <taxon>Panagrolaimomorpha</taxon>
        <taxon>Strongyloidoidea</taxon>
        <taxon>Steinernematidae</taxon>
        <taxon>Steinernema</taxon>
    </lineage>
</organism>
<comment type="caution">
    <text evidence="1">The sequence shown here is derived from an EMBL/GenBank/DDBJ whole genome shotgun (WGS) entry which is preliminary data.</text>
</comment>
<proteinExistence type="predicted"/>
<gene>
    <name evidence="1" type="ORF">QR680_003989</name>
</gene>